<evidence type="ECO:0000256" key="1">
    <source>
        <dbReference type="SAM" id="MobiDB-lite"/>
    </source>
</evidence>
<evidence type="ECO:0000313" key="2">
    <source>
        <dbReference type="EMBL" id="TRM11543.1"/>
    </source>
</evidence>
<keyword evidence="3" id="KW-1185">Reference proteome</keyword>
<gene>
    <name evidence="2" type="ORF">FH966_07445</name>
</gene>
<organism evidence="2 3">
    <name type="scientific">Lentibacillus cibarius</name>
    <dbReference type="NCBI Taxonomy" id="2583219"/>
    <lineage>
        <taxon>Bacteria</taxon>
        <taxon>Bacillati</taxon>
        <taxon>Bacillota</taxon>
        <taxon>Bacilli</taxon>
        <taxon>Bacillales</taxon>
        <taxon>Bacillaceae</taxon>
        <taxon>Lentibacillus</taxon>
    </lineage>
</organism>
<dbReference type="InterPro" id="IPR050563">
    <property type="entry name" value="4-hydroxybenzoyl-CoA_TE"/>
</dbReference>
<sequence length="164" mass="19283">MLRGGTSVSRNVLIKHNVPAEWIDYNGHMNDAEYVRAFSWGVDRFMKLIGITDELREQQRYTIYTMETHVCYLDEMKLDEPFEVQMQMIDYDAKRVHIFFELFGENGKRAATSEQMLMGIDQESVRPAPFPEEVYENVKELAKHHTPEENPKEVGRVIGIRRKK</sequence>
<dbReference type="CDD" id="cd00586">
    <property type="entry name" value="4HBT"/>
    <property type="match status" value="1"/>
</dbReference>
<reference evidence="2 3" key="1">
    <citation type="submission" date="2019-07" db="EMBL/GenBank/DDBJ databases">
        <title>Genomic analysis of Lentibacillus sp. NKC851-2.</title>
        <authorList>
            <person name="Oh Y.J."/>
        </authorList>
    </citation>
    <scope>NUCLEOTIDE SEQUENCE [LARGE SCALE GENOMIC DNA]</scope>
    <source>
        <strain evidence="2 3">NKC851-2</strain>
    </source>
</reference>
<dbReference type="PANTHER" id="PTHR31793:SF2">
    <property type="entry name" value="BLR1345 PROTEIN"/>
    <property type="match status" value="1"/>
</dbReference>
<dbReference type="AlphaFoldDB" id="A0A549YI31"/>
<evidence type="ECO:0000313" key="3">
    <source>
        <dbReference type="Proteomes" id="UP000319280"/>
    </source>
</evidence>
<dbReference type="InterPro" id="IPR029069">
    <property type="entry name" value="HotDog_dom_sf"/>
</dbReference>
<feature type="region of interest" description="Disordered" evidence="1">
    <location>
        <begin position="141"/>
        <end position="164"/>
    </location>
</feature>
<accession>A0A549YI31</accession>
<feature type="compositionally biased region" description="Basic and acidic residues" evidence="1">
    <location>
        <begin position="141"/>
        <end position="155"/>
    </location>
</feature>
<dbReference type="SUPFAM" id="SSF54637">
    <property type="entry name" value="Thioesterase/thiol ester dehydrase-isomerase"/>
    <property type="match status" value="1"/>
</dbReference>
<comment type="caution">
    <text evidence="2">The sequence shown here is derived from an EMBL/GenBank/DDBJ whole genome shotgun (WGS) entry which is preliminary data.</text>
</comment>
<dbReference type="Pfam" id="PF13279">
    <property type="entry name" value="4HBT_2"/>
    <property type="match status" value="1"/>
</dbReference>
<proteinExistence type="predicted"/>
<protein>
    <submittedName>
        <fullName evidence="2">Thioesterase</fullName>
    </submittedName>
</protein>
<dbReference type="PANTHER" id="PTHR31793">
    <property type="entry name" value="4-HYDROXYBENZOYL-COA THIOESTERASE FAMILY MEMBER"/>
    <property type="match status" value="1"/>
</dbReference>
<dbReference type="Gene3D" id="3.10.129.10">
    <property type="entry name" value="Hotdog Thioesterase"/>
    <property type="match status" value="1"/>
</dbReference>
<dbReference type="Proteomes" id="UP000319280">
    <property type="component" value="Unassembled WGS sequence"/>
</dbReference>
<dbReference type="EMBL" id="VJMZ01000001">
    <property type="protein sequence ID" value="TRM11543.1"/>
    <property type="molecule type" value="Genomic_DNA"/>
</dbReference>
<dbReference type="GO" id="GO:0047617">
    <property type="term" value="F:fatty acyl-CoA hydrolase activity"/>
    <property type="evidence" value="ECO:0007669"/>
    <property type="project" value="TreeGrafter"/>
</dbReference>
<name>A0A549YI31_9BACI</name>